<accession>A0A6A7BUF9</accession>
<dbReference type="Gene3D" id="3.40.30.120">
    <property type="match status" value="1"/>
</dbReference>
<dbReference type="AlphaFoldDB" id="A0A6A7BUF9"/>
<dbReference type="Gene3D" id="3.30.70.2450">
    <property type="match status" value="1"/>
</dbReference>
<protein>
    <recommendedName>
        <fullName evidence="5">FAD-binding domain-containing protein</fullName>
    </recommendedName>
</protein>
<feature type="compositionally biased region" description="Polar residues" evidence="4">
    <location>
        <begin position="525"/>
        <end position="553"/>
    </location>
</feature>
<evidence type="ECO:0000256" key="4">
    <source>
        <dbReference type="SAM" id="MobiDB-lite"/>
    </source>
</evidence>
<organism evidence="6 7">
    <name type="scientific">Piedraia hortae CBS 480.64</name>
    <dbReference type="NCBI Taxonomy" id="1314780"/>
    <lineage>
        <taxon>Eukaryota</taxon>
        <taxon>Fungi</taxon>
        <taxon>Dikarya</taxon>
        <taxon>Ascomycota</taxon>
        <taxon>Pezizomycotina</taxon>
        <taxon>Dothideomycetes</taxon>
        <taxon>Dothideomycetidae</taxon>
        <taxon>Capnodiales</taxon>
        <taxon>Piedraiaceae</taxon>
        <taxon>Piedraia</taxon>
    </lineage>
</organism>
<gene>
    <name evidence="6" type="ORF">K470DRAFT_296256</name>
</gene>
<keyword evidence="7" id="KW-1185">Reference proteome</keyword>
<keyword evidence="2" id="KW-0274">FAD</keyword>
<dbReference type="InterPro" id="IPR002938">
    <property type="entry name" value="FAD-bd"/>
</dbReference>
<feature type="domain" description="FAD-binding" evidence="5">
    <location>
        <begin position="23"/>
        <end position="290"/>
    </location>
</feature>
<dbReference type="Gene3D" id="3.50.50.60">
    <property type="entry name" value="FAD/NAD(P)-binding domain"/>
    <property type="match status" value="1"/>
</dbReference>
<dbReference type="InterPro" id="IPR036188">
    <property type="entry name" value="FAD/NAD-bd_sf"/>
</dbReference>
<evidence type="ECO:0000256" key="3">
    <source>
        <dbReference type="ARBA" id="ARBA00023002"/>
    </source>
</evidence>
<dbReference type="InterPro" id="IPR050641">
    <property type="entry name" value="RIFMO-like"/>
</dbReference>
<name>A0A6A7BUF9_9PEZI</name>
<dbReference type="PRINTS" id="PR00420">
    <property type="entry name" value="RNGMNOXGNASE"/>
</dbReference>
<proteinExistence type="predicted"/>
<dbReference type="SUPFAM" id="SSF51905">
    <property type="entry name" value="FAD/NAD(P)-binding domain"/>
    <property type="match status" value="1"/>
</dbReference>
<feature type="compositionally biased region" description="Polar residues" evidence="4">
    <location>
        <begin position="567"/>
        <end position="576"/>
    </location>
</feature>
<dbReference type="EMBL" id="MU006006">
    <property type="protein sequence ID" value="KAF2858607.1"/>
    <property type="molecule type" value="Genomic_DNA"/>
</dbReference>
<dbReference type="GO" id="GO:0016709">
    <property type="term" value="F:oxidoreductase activity, acting on paired donors, with incorporation or reduction of molecular oxygen, NAD(P)H as one donor, and incorporation of one atom of oxygen"/>
    <property type="evidence" value="ECO:0007669"/>
    <property type="project" value="UniProtKB-ARBA"/>
</dbReference>
<reference evidence="6" key="1">
    <citation type="journal article" date="2020" name="Stud. Mycol.">
        <title>101 Dothideomycetes genomes: a test case for predicting lifestyles and emergence of pathogens.</title>
        <authorList>
            <person name="Haridas S."/>
            <person name="Albert R."/>
            <person name="Binder M."/>
            <person name="Bloem J."/>
            <person name="Labutti K."/>
            <person name="Salamov A."/>
            <person name="Andreopoulos B."/>
            <person name="Baker S."/>
            <person name="Barry K."/>
            <person name="Bills G."/>
            <person name="Bluhm B."/>
            <person name="Cannon C."/>
            <person name="Castanera R."/>
            <person name="Culley D."/>
            <person name="Daum C."/>
            <person name="Ezra D."/>
            <person name="Gonzalez J."/>
            <person name="Henrissat B."/>
            <person name="Kuo A."/>
            <person name="Liang C."/>
            <person name="Lipzen A."/>
            <person name="Lutzoni F."/>
            <person name="Magnuson J."/>
            <person name="Mondo S."/>
            <person name="Nolan M."/>
            <person name="Ohm R."/>
            <person name="Pangilinan J."/>
            <person name="Park H.-J."/>
            <person name="Ramirez L."/>
            <person name="Alfaro M."/>
            <person name="Sun H."/>
            <person name="Tritt A."/>
            <person name="Yoshinaga Y."/>
            <person name="Zwiers L.-H."/>
            <person name="Turgeon B."/>
            <person name="Goodwin S."/>
            <person name="Spatafora J."/>
            <person name="Crous P."/>
            <person name="Grigoriev I."/>
        </authorList>
    </citation>
    <scope>NUCLEOTIDE SEQUENCE</scope>
    <source>
        <strain evidence="6">CBS 480.64</strain>
    </source>
</reference>
<evidence type="ECO:0000256" key="2">
    <source>
        <dbReference type="ARBA" id="ARBA00022827"/>
    </source>
</evidence>
<keyword evidence="1" id="KW-0285">Flavoprotein</keyword>
<dbReference type="PANTHER" id="PTHR43004:SF8">
    <property type="entry name" value="FAD-BINDING DOMAIN-CONTAINING PROTEIN-RELATED"/>
    <property type="match status" value="1"/>
</dbReference>
<feature type="region of interest" description="Disordered" evidence="4">
    <location>
        <begin position="516"/>
        <end position="576"/>
    </location>
</feature>
<evidence type="ECO:0000259" key="5">
    <source>
        <dbReference type="Pfam" id="PF01494"/>
    </source>
</evidence>
<dbReference type="Pfam" id="PF21274">
    <property type="entry name" value="Rng_hyd_C"/>
    <property type="match status" value="1"/>
</dbReference>
<dbReference type="GO" id="GO:0071949">
    <property type="term" value="F:FAD binding"/>
    <property type="evidence" value="ECO:0007669"/>
    <property type="project" value="InterPro"/>
</dbReference>
<dbReference type="PANTHER" id="PTHR43004">
    <property type="entry name" value="TRK SYSTEM POTASSIUM UPTAKE PROTEIN"/>
    <property type="match status" value="1"/>
</dbReference>
<keyword evidence="3" id="KW-0560">Oxidoreductase</keyword>
<evidence type="ECO:0000256" key="1">
    <source>
        <dbReference type="ARBA" id="ARBA00022630"/>
    </source>
</evidence>
<evidence type="ECO:0000313" key="7">
    <source>
        <dbReference type="Proteomes" id="UP000799421"/>
    </source>
</evidence>
<dbReference type="Pfam" id="PF01494">
    <property type="entry name" value="FAD_binding_3"/>
    <property type="match status" value="1"/>
</dbReference>
<dbReference type="OrthoDB" id="2690153at2759"/>
<sequence>MVGEEYGRTPAWQSNPEAKTQFMIASPCEFIDLPQSLLEPILVRRATSDGWEVRYNTKFVKYKRDSSQGPFYTEVLDESLNQSFTIKSKYLFGCDGAGSRVVKQLDLPLNKNPPQGHAMNIVVNADLAPFMGNRKGFLHWVVQTEKDCPLWARMTAARMIRPWHEWMFIIIMPQTTEELAALPSDEEFLSYMSKWIGDDSIPIKILSKSKWRVNDTVATRYDDGSRRIFGLGDAVHRHPPNNGLGSNTCIQDAYNLAWKVAYVEKGLAHESLLDSYSAERQPIGQRLVKKSNTTVANMFKIWQAMGVLLDDVKDRRAHFDELMAPTETGKKRDEKGSALDWHWEEYVKNLQRSTYPGHRLPHAELFHRISNKAQISTIDLAGHGAFCIITGIGGDSWKVAAKVISARLGIPVNAYSIGWKQDWEDLTGDWSRLREIEEDGCLLCRPDRTIAWRSMEMRDDATECLLDVVKTILGINESSLTNGGGEIAPLTNEATKDTSLTNGAVEDALLANGGAEDISLANDGSKVTPSTNGGNADTPSTNGVVDDTPQTNKPIDEKSLANGGIEHTSSTNGKTKNTLLLNGGTEHASLTNGGAEAMPLTDGGKEKTSSAIEEKDRICTILG</sequence>
<evidence type="ECO:0000313" key="6">
    <source>
        <dbReference type="EMBL" id="KAF2858607.1"/>
    </source>
</evidence>
<dbReference type="Proteomes" id="UP000799421">
    <property type="component" value="Unassembled WGS sequence"/>
</dbReference>